<reference evidence="1 2" key="1">
    <citation type="submission" date="2020-03" db="EMBL/GenBank/DDBJ databases">
        <title>WGS of actinomycetes isolated from Thailand.</title>
        <authorList>
            <person name="Thawai C."/>
        </authorList>
    </citation>
    <scope>NUCLEOTIDE SEQUENCE [LARGE SCALE GENOMIC DNA]</scope>
    <source>
        <strain evidence="1 2">SBST2-5</strain>
    </source>
</reference>
<evidence type="ECO:0000313" key="1">
    <source>
        <dbReference type="EMBL" id="NJP51981.1"/>
    </source>
</evidence>
<evidence type="ECO:0000313" key="2">
    <source>
        <dbReference type="Proteomes" id="UP000730591"/>
    </source>
</evidence>
<gene>
    <name evidence="1" type="ORF">HCJ93_18455</name>
</gene>
<dbReference type="Proteomes" id="UP000730591">
    <property type="component" value="Unassembled WGS sequence"/>
</dbReference>
<dbReference type="EMBL" id="JAATEM010000021">
    <property type="protein sequence ID" value="NJP51981.1"/>
    <property type="molecule type" value="Genomic_DNA"/>
</dbReference>
<dbReference type="SMART" id="SM01149">
    <property type="entry name" value="DUF1237"/>
    <property type="match status" value="1"/>
</dbReference>
<dbReference type="PIRSF" id="PIRSF028846">
    <property type="entry name" value="UCP028846"/>
    <property type="match status" value="1"/>
</dbReference>
<dbReference type="PANTHER" id="PTHR31047:SF0">
    <property type="entry name" value="MEIOTICALLY UP-REGULATED GENE 157 PROTEIN"/>
    <property type="match status" value="1"/>
</dbReference>
<keyword evidence="1" id="KW-0378">Hydrolase</keyword>
<dbReference type="GO" id="GO:0016787">
    <property type="term" value="F:hydrolase activity"/>
    <property type="evidence" value="ECO:0007669"/>
    <property type="project" value="UniProtKB-KW"/>
</dbReference>
<accession>A0ABX1A9B8</accession>
<dbReference type="InterPro" id="IPR012341">
    <property type="entry name" value="6hp_glycosidase-like_sf"/>
</dbReference>
<dbReference type="SUPFAM" id="SSF48208">
    <property type="entry name" value="Six-hairpin glycosidases"/>
    <property type="match status" value="1"/>
</dbReference>
<dbReference type="Pfam" id="PF06824">
    <property type="entry name" value="Glyco_hydro_125"/>
    <property type="match status" value="1"/>
</dbReference>
<dbReference type="InterPro" id="IPR008928">
    <property type="entry name" value="6-hairpin_glycosidase_sf"/>
</dbReference>
<sequence length="409" mass="44032">MFRGTFRNTLATTVRPAPDGTVYVITGDIPAMWLRDSTAQVRPYLLPAAEHAGFADLLVGVSRRQFAQVAHDPYANAFNETPSGACFSPGDGTGADPLVWERKYELDSLCYPVLLAHQIVQATGRTDHLDASFTAAAGAILDTWDIERDHDRRSSYRFLRPGESLARRGQGTPTAPTGLIWSGFRPSDDRCERHYLVPANAMAAVAAGHLADLLESVGVADLAVRARAYATELPTAIAAHGVSAHPEHGPVYVYETDGLGRHVLMDDANIPSLLSLPYLGWCSVTDPLYRATRRFVLSSGNPYYYTGSAACGIGSPHLGGDRYIWHLSLAMQGLTAADPHERAAALETLARTDGGTGLMHEGFHADDPGDFTRPWFAWANSLFAELALLHAGLAVPGTPATLLPEETSA</sequence>
<dbReference type="Gene3D" id="1.50.10.10">
    <property type="match status" value="1"/>
</dbReference>
<proteinExistence type="predicted"/>
<name>A0ABX1A9B8_9ACTN</name>
<dbReference type="InterPro" id="IPR008313">
    <property type="entry name" value="GH125"/>
</dbReference>
<keyword evidence="2" id="KW-1185">Reference proteome</keyword>
<comment type="caution">
    <text evidence="1">The sequence shown here is derived from an EMBL/GenBank/DDBJ whole genome shotgun (WGS) entry which is preliminary data.</text>
</comment>
<dbReference type="PANTHER" id="PTHR31047">
    <property type="entry name" value="MEIOTICALLY UP-REGULATED GENE 157 PROTEIN"/>
    <property type="match status" value="1"/>
</dbReference>
<protein>
    <submittedName>
        <fullName evidence="1">Glycoside hydrolase family 125 protein</fullName>
    </submittedName>
</protein>
<organism evidence="1 2">
    <name type="scientific">Streptomyces composti</name>
    <dbReference type="NCBI Taxonomy" id="2720025"/>
    <lineage>
        <taxon>Bacteria</taxon>
        <taxon>Bacillati</taxon>
        <taxon>Actinomycetota</taxon>
        <taxon>Actinomycetes</taxon>
        <taxon>Kitasatosporales</taxon>
        <taxon>Streptomycetaceae</taxon>
        <taxon>Streptomyces</taxon>
    </lineage>
</organism>